<evidence type="ECO:0000256" key="5">
    <source>
        <dbReference type="SAM" id="Phobius"/>
    </source>
</evidence>
<dbReference type="OrthoDB" id="3026777at2759"/>
<feature type="transmembrane region" description="Helical" evidence="5">
    <location>
        <begin position="475"/>
        <end position="494"/>
    </location>
</feature>
<protein>
    <recommendedName>
        <fullName evidence="8">Major facilitator superfamily (MFS) profile domain-containing protein</fullName>
    </recommendedName>
</protein>
<evidence type="ECO:0000313" key="6">
    <source>
        <dbReference type="EMBL" id="QLG71427.1"/>
    </source>
</evidence>
<feature type="transmembrane region" description="Helical" evidence="5">
    <location>
        <begin position="141"/>
        <end position="163"/>
    </location>
</feature>
<accession>A0A7H9AZ33</accession>
<dbReference type="InterPro" id="IPR011701">
    <property type="entry name" value="MFS"/>
</dbReference>
<feature type="transmembrane region" description="Helical" evidence="5">
    <location>
        <begin position="372"/>
        <end position="396"/>
    </location>
</feature>
<feature type="transmembrane region" description="Helical" evidence="5">
    <location>
        <begin position="451"/>
        <end position="469"/>
    </location>
</feature>
<dbReference type="RefSeq" id="XP_037143155.1">
    <property type="nucleotide sequence ID" value="XM_037287260.1"/>
</dbReference>
<comment type="subcellular location">
    <subcellularLocation>
        <location evidence="1">Membrane</location>
        <topology evidence="1">Multi-pass membrane protein</topology>
    </subcellularLocation>
</comment>
<dbReference type="Pfam" id="PF07690">
    <property type="entry name" value="MFS_1"/>
    <property type="match status" value="1"/>
</dbReference>
<dbReference type="KEGG" id="zmk:HG535_0B04690"/>
<dbReference type="GO" id="GO:0022857">
    <property type="term" value="F:transmembrane transporter activity"/>
    <property type="evidence" value="ECO:0007669"/>
    <property type="project" value="InterPro"/>
</dbReference>
<dbReference type="PANTHER" id="PTHR23507:SF1">
    <property type="entry name" value="FI18259P1-RELATED"/>
    <property type="match status" value="1"/>
</dbReference>
<organism evidence="6 7">
    <name type="scientific">Zygotorulaspora mrakii</name>
    <name type="common">Zygosaccharomyces mrakii</name>
    <dbReference type="NCBI Taxonomy" id="42260"/>
    <lineage>
        <taxon>Eukaryota</taxon>
        <taxon>Fungi</taxon>
        <taxon>Dikarya</taxon>
        <taxon>Ascomycota</taxon>
        <taxon>Saccharomycotina</taxon>
        <taxon>Saccharomycetes</taxon>
        <taxon>Saccharomycetales</taxon>
        <taxon>Saccharomycetaceae</taxon>
        <taxon>Zygotorulaspora</taxon>
    </lineage>
</organism>
<keyword evidence="7" id="KW-1185">Reference proteome</keyword>
<evidence type="ECO:0008006" key="8">
    <source>
        <dbReference type="Google" id="ProtNLM"/>
    </source>
</evidence>
<evidence type="ECO:0000256" key="2">
    <source>
        <dbReference type="ARBA" id="ARBA00022692"/>
    </source>
</evidence>
<reference evidence="6 7" key="1">
    <citation type="submission" date="2020-07" db="EMBL/GenBank/DDBJ databases">
        <title>The yeast mating-type switching endonuclease HO is a domesticated member of an unorthodox homing genetic element family.</title>
        <authorList>
            <person name="Coughlan A.Y."/>
            <person name="Lombardi L."/>
            <person name="Braun-Galleani S."/>
            <person name="Martos A.R."/>
            <person name="Galeote V."/>
            <person name="Bigey F."/>
            <person name="Dequin S."/>
            <person name="Byrne K.P."/>
            <person name="Wolfe K.H."/>
        </authorList>
    </citation>
    <scope>NUCLEOTIDE SEQUENCE [LARGE SCALE GENOMIC DNA]</scope>
    <source>
        <strain evidence="6 7">NRRL Y-6702</strain>
    </source>
</reference>
<feature type="transmembrane region" description="Helical" evidence="5">
    <location>
        <begin position="543"/>
        <end position="565"/>
    </location>
</feature>
<dbReference type="InterPro" id="IPR036259">
    <property type="entry name" value="MFS_trans_sf"/>
</dbReference>
<keyword evidence="2 5" id="KW-0812">Transmembrane</keyword>
<proteinExistence type="predicted"/>
<evidence type="ECO:0000313" key="7">
    <source>
        <dbReference type="Proteomes" id="UP000509704"/>
    </source>
</evidence>
<dbReference type="Gene3D" id="1.20.1250.20">
    <property type="entry name" value="MFS general substrate transporter like domains"/>
    <property type="match status" value="1"/>
</dbReference>
<evidence type="ECO:0000256" key="3">
    <source>
        <dbReference type="ARBA" id="ARBA00022989"/>
    </source>
</evidence>
<keyword evidence="3 5" id="KW-1133">Transmembrane helix</keyword>
<feature type="transmembrane region" description="Helical" evidence="5">
    <location>
        <begin position="275"/>
        <end position="295"/>
    </location>
</feature>
<sequence>MTGQEETASLISSSRLDYQTTDHVNGAREVLDEGLEFVAEQASVAVFENAMANDQSEEEDDTVEVGWTRAMRTRHQDLSFYQRPSMLVLCTLLVLLCVTESLCFTPAIALTMKKICDGLLEVNDAAADLAKRECDPKKVQAIMSGITSLLSISTGLIGTFMSAKWGELSDRIGRVRVFGYIAFIKIFGNAIQLYALSPAVRYHKWGIILGLSISPFSGGILAAVAIGNSYVADIMESEHRALSMSIMMSAIYASIGLGPMLSGILINMFNGNNAAPIYFSLLTGSLSAILCLTAIHEPRHEDALKLSHTHFMERKDSLSSSKPNVKVAATLFSRTREYLRFCSLQAIDVLSPVKILWLKPTASGSLIPRYTVVLLLIIDVLFLCMTSASMSTIVLYATYKFDWRAVKLGYFISISGLGKAAVLMLLSPAMLYALKKHYRSLNNSIDQIDVFCIRLSMVLLTLSTLIVLLDNENESSLFVLAVLHALSAFCSPTLQSSIIKYCSKKFTGQCFGGMALIRSAVMLALPPVFLMIYGSTVSFRPEIFLYVISACGVLAIALTFFLRIVEDNNVLRRPSEVALNAPGRQDVSQVASRRASTAQSLRQNR</sequence>
<dbReference type="SUPFAM" id="SSF103473">
    <property type="entry name" value="MFS general substrate transporter"/>
    <property type="match status" value="1"/>
</dbReference>
<evidence type="ECO:0000256" key="4">
    <source>
        <dbReference type="ARBA" id="ARBA00023136"/>
    </source>
</evidence>
<gene>
    <name evidence="6" type="ORF">HG535_0B04690</name>
</gene>
<dbReference type="AlphaFoldDB" id="A0A7H9AZ33"/>
<feature type="transmembrane region" description="Helical" evidence="5">
    <location>
        <begin position="515"/>
        <end position="537"/>
    </location>
</feature>
<evidence type="ECO:0000256" key="1">
    <source>
        <dbReference type="ARBA" id="ARBA00004141"/>
    </source>
</evidence>
<dbReference type="EMBL" id="CP058605">
    <property type="protein sequence ID" value="QLG71427.1"/>
    <property type="molecule type" value="Genomic_DNA"/>
</dbReference>
<dbReference type="GO" id="GO:0016020">
    <property type="term" value="C:membrane"/>
    <property type="evidence" value="ECO:0007669"/>
    <property type="project" value="UniProtKB-SubCell"/>
</dbReference>
<dbReference type="Proteomes" id="UP000509704">
    <property type="component" value="Chromosome 2"/>
</dbReference>
<feature type="transmembrane region" description="Helical" evidence="5">
    <location>
        <begin position="408"/>
        <end position="431"/>
    </location>
</feature>
<dbReference type="PANTHER" id="PTHR23507">
    <property type="entry name" value="ZGC:174356"/>
    <property type="match status" value="1"/>
</dbReference>
<keyword evidence="4 5" id="KW-0472">Membrane</keyword>
<name>A0A7H9AZ33_ZYGMR</name>
<feature type="transmembrane region" description="Helical" evidence="5">
    <location>
        <begin position="207"/>
        <end position="232"/>
    </location>
</feature>
<dbReference type="GeneID" id="59235088"/>
<feature type="transmembrane region" description="Helical" evidence="5">
    <location>
        <begin position="175"/>
        <end position="195"/>
    </location>
</feature>
<feature type="transmembrane region" description="Helical" evidence="5">
    <location>
        <begin position="86"/>
        <end position="110"/>
    </location>
</feature>
<feature type="transmembrane region" description="Helical" evidence="5">
    <location>
        <begin position="244"/>
        <end position="269"/>
    </location>
</feature>